<dbReference type="PANTHER" id="PTHR39555">
    <property type="entry name" value="FIMBRIAL ASSEMBLY PROTEIN PILO-LIKE PROTEIN-RELATED"/>
    <property type="match status" value="1"/>
</dbReference>
<sequence>MDFDKILEKIPYDKLYPLPAWQRFAAIFALAGLITGGFYFFAIQGKNGEINTLKNNLTKIKKEVEDNKLHAQKLGKLTEKIALLEVAMKDASKQLPSEKEIPELLEQVSNIGTQVGLEFKVFKPKPEFQREFFSEVPVSIKIEGKFHNMLMFFDEIAHLPRIVTIGNIVMRSRKGGTRLTLDCVATTYRFIEGSEKKAAKNKNKKG</sequence>
<gene>
    <name evidence="3" type="ORF">MNBD_NITROSPINAE01-1689</name>
</gene>
<keyword evidence="1" id="KW-0175">Coiled coil</keyword>
<dbReference type="EMBL" id="UOGC01000033">
    <property type="protein sequence ID" value="VAX16604.1"/>
    <property type="molecule type" value="Genomic_DNA"/>
</dbReference>
<dbReference type="Gene3D" id="3.30.70.60">
    <property type="match status" value="1"/>
</dbReference>
<keyword evidence="2" id="KW-0812">Transmembrane</keyword>
<evidence type="ECO:0000256" key="1">
    <source>
        <dbReference type="SAM" id="Coils"/>
    </source>
</evidence>
<reference evidence="3" key="1">
    <citation type="submission" date="2018-06" db="EMBL/GenBank/DDBJ databases">
        <authorList>
            <person name="Zhirakovskaya E."/>
        </authorList>
    </citation>
    <scope>NUCLEOTIDE SEQUENCE</scope>
</reference>
<dbReference type="AlphaFoldDB" id="A0A3B1BXQ1"/>
<evidence type="ECO:0000313" key="3">
    <source>
        <dbReference type="EMBL" id="VAX16604.1"/>
    </source>
</evidence>
<accession>A0A3B1BXQ1</accession>
<dbReference type="PANTHER" id="PTHR39555:SF1">
    <property type="entry name" value="TYPE IV PILUS INNER MEMBRANE COMPONENT PILO"/>
    <property type="match status" value="1"/>
</dbReference>
<proteinExistence type="predicted"/>
<dbReference type="InterPro" id="IPR007445">
    <property type="entry name" value="PilO"/>
</dbReference>
<protein>
    <recommendedName>
        <fullName evidence="4">Type IV pilus biogenesis protein PilO</fullName>
    </recommendedName>
</protein>
<feature type="transmembrane region" description="Helical" evidence="2">
    <location>
        <begin position="20"/>
        <end position="42"/>
    </location>
</feature>
<evidence type="ECO:0000256" key="2">
    <source>
        <dbReference type="SAM" id="Phobius"/>
    </source>
</evidence>
<keyword evidence="2" id="KW-1133">Transmembrane helix</keyword>
<keyword evidence="2" id="KW-0472">Membrane</keyword>
<evidence type="ECO:0008006" key="4">
    <source>
        <dbReference type="Google" id="ProtNLM"/>
    </source>
</evidence>
<dbReference type="InterPro" id="IPR014717">
    <property type="entry name" value="Transl_elong_EF1B/ribsomal_bS6"/>
</dbReference>
<organism evidence="3">
    <name type="scientific">hydrothermal vent metagenome</name>
    <dbReference type="NCBI Taxonomy" id="652676"/>
    <lineage>
        <taxon>unclassified sequences</taxon>
        <taxon>metagenomes</taxon>
        <taxon>ecological metagenomes</taxon>
    </lineage>
</organism>
<dbReference type="GO" id="GO:0043683">
    <property type="term" value="P:type IV pilus assembly"/>
    <property type="evidence" value="ECO:0007669"/>
    <property type="project" value="InterPro"/>
</dbReference>
<dbReference type="GO" id="GO:0043107">
    <property type="term" value="P:type IV pilus-dependent motility"/>
    <property type="evidence" value="ECO:0007669"/>
    <property type="project" value="InterPro"/>
</dbReference>
<dbReference type="Pfam" id="PF04350">
    <property type="entry name" value="PilO"/>
    <property type="match status" value="1"/>
</dbReference>
<feature type="coiled-coil region" evidence="1">
    <location>
        <begin position="43"/>
        <end position="94"/>
    </location>
</feature>
<name>A0A3B1BXQ1_9ZZZZ</name>